<comment type="caution">
    <text evidence="9">The sequence shown here is derived from an EMBL/GenBank/DDBJ whole genome shotgun (WGS) entry which is preliminary data.</text>
</comment>
<dbReference type="GO" id="GO:0015171">
    <property type="term" value="F:amino acid transmembrane transporter activity"/>
    <property type="evidence" value="ECO:0007669"/>
    <property type="project" value="TreeGrafter"/>
</dbReference>
<dbReference type="Gene3D" id="1.20.1740.10">
    <property type="entry name" value="Amino acid/polyamine transporter I"/>
    <property type="match status" value="1"/>
</dbReference>
<evidence type="ECO:0000259" key="8">
    <source>
        <dbReference type="Pfam" id="PF00324"/>
    </source>
</evidence>
<proteinExistence type="predicted"/>
<keyword evidence="4" id="KW-0029">Amino-acid transport</keyword>
<dbReference type="PANTHER" id="PTHR43341:SF1">
    <property type="entry name" value="GENERAL AMINO-ACID PERMEASE GAP1"/>
    <property type="match status" value="1"/>
</dbReference>
<dbReference type="InterPro" id="IPR050524">
    <property type="entry name" value="APC_YAT"/>
</dbReference>
<dbReference type="STRING" id="329046.A0A1Y2CEN4"/>
<dbReference type="OrthoDB" id="3900342at2759"/>
<keyword evidence="2" id="KW-0813">Transport</keyword>
<dbReference type="Pfam" id="PF00324">
    <property type="entry name" value="AA_permease"/>
    <property type="match status" value="1"/>
</dbReference>
<dbReference type="PANTHER" id="PTHR43341">
    <property type="entry name" value="AMINO ACID PERMEASE"/>
    <property type="match status" value="1"/>
</dbReference>
<dbReference type="AlphaFoldDB" id="A0A1Y2CEN4"/>
<dbReference type="Proteomes" id="UP000193642">
    <property type="component" value="Unassembled WGS sequence"/>
</dbReference>
<keyword evidence="6 7" id="KW-0472">Membrane</keyword>
<protein>
    <recommendedName>
        <fullName evidence="8">Amino acid permease/ SLC12A domain-containing protein</fullName>
    </recommendedName>
</protein>
<organism evidence="9 10">
    <name type="scientific">Rhizoclosmatium globosum</name>
    <dbReference type="NCBI Taxonomy" id="329046"/>
    <lineage>
        <taxon>Eukaryota</taxon>
        <taxon>Fungi</taxon>
        <taxon>Fungi incertae sedis</taxon>
        <taxon>Chytridiomycota</taxon>
        <taxon>Chytridiomycota incertae sedis</taxon>
        <taxon>Chytridiomycetes</taxon>
        <taxon>Chytridiales</taxon>
        <taxon>Chytriomycetaceae</taxon>
        <taxon>Rhizoclosmatium</taxon>
    </lineage>
</organism>
<evidence type="ECO:0000256" key="3">
    <source>
        <dbReference type="ARBA" id="ARBA00022692"/>
    </source>
</evidence>
<evidence type="ECO:0000313" key="10">
    <source>
        <dbReference type="Proteomes" id="UP000193642"/>
    </source>
</evidence>
<keyword evidence="5 7" id="KW-1133">Transmembrane helix</keyword>
<dbReference type="InterPro" id="IPR004840">
    <property type="entry name" value="Amino_acid_permease_CS"/>
</dbReference>
<feature type="transmembrane region" description="Helical" evidence="7">
    <location>
        <begin position="66"/>
        <end position="99"/>
    </location>
</feature>
<reference evidence="9 10" key="1">
    <citation type="submission" date="2016-07" db="EMBL/GenBank/DDBJ databases">
        <title>Pervasive Adenine N6-methylation of Active Genes in Fungi.</title>
        <authorList>
            <consortium name="DOE Joint Genome Institute"/>
            <person name="Mondo S.J."/>
            <person name="Dannebaum R.O."/>
            <person name="Kuo R.C."/>
            <person name="Labutti K."/>
            <person name="Haridas S."/>
            <person name="Kuo A."/>
            <person name="Salamov A."/>
            <person name="Ahrendt S.R."/>
            <person name="Lipzen A."/>
            <person name="Sullivan W."/>
            <person name="Andreopoulos W.B."/>
            <person name="Clum A."/>
            <person name="Lindquist E."/>
            <person name="Daum C."/>
            <person name="Ramamoorthy G.K."/>
            <person name="Gryganskyi A."/>
            <person name="Culley D."/>
            <person name="Magnuson J.K."/>
            <person name="James T.Y."/>
            <person name="O'Malley M.A."/>
            <person name="Stajich J.E."/>
            <person name="Spatafora J.W."/>
            <person name="Visel A."/>
            <person name="Grigoriev I.V."/>
        </authorList>
    </citation>
    <scope>NUCLEOTIDE SEQUENCE [LARGE SCALE GENOMIC DNA]</scope>
    <source>
        <strain evidence="9 10">JEL800</strain>
    </source>
</reference>
<feature type="transmembrane region" description="Helical" evidence="7">
    <location>
        <begin position="149"/>
        <end position="168"/>
    </location>
</feature>
<feature type="domain" description="Amino acid permease/ SLC12A" evidence="8">
    <location>
        <begin position="38"/>
        <end position="204"/>
    </location>
</feature>
<evidence type="ECO:0000256" key="7">
    <source>
        <dbReference type="SAM" id="Phobius"/>
    </source>
</evidence>
<evidence type="ECO:0000256" key="2">
    <source>
        <dbReference type="ARBA" id="ARBA00022448"/>
    </source>
</evidence>
<accession>A0A1Y2CEN4</accession>
<evidence type="ECO:0000256" key="5">
    <source>
        <dbReference type="ARBA" id="ARBA00022989"/>
    </source>
</evidence>
<evidence type="ECO:0000256" key="6">
    <source>
        <dbReference type="ARBA" id="ARBA00023136"/>
    </source>
</evidence>
<name>A0A1Y2CEN4_9FUNG</name>
<evidence type="ECO:0000313" key="9">
    <source>
        <dbReference type="EMBL" id="ORY45513.1"/>
    </source>
</evidence>
<evidence type="ECO:0000256" key="4">
    <source>
        <dbReference type="ARBA" id="ARBA00022970"/>
    </source>
</evidence>
<feature type="transmembrane region" description="Helical" evidence="7">
    <location>
        <begin position="180"/>
        <end position="200"/>
    </location>
</feature>
<dbReference type="PROSITE" id="PS00218">
    <property type="entry name" value="AMINO_ACID_PERMEASE_1"/>
    <property type="match status" value="1"/>
</dbReference>
<keyword evidence="3 7" id="KW-0812">Transmembrane</keyword>
<sequence length="226" mass="24319">MSTQFAVATAEISKDTSNIIMHAAPEGAKLHRKLQARHLEMIAIGGSIGTGLLLKSGGAIFTAGPIGALLCFAIVGIQVFGVITGLGEMATLLPVEGIFSQIPSRFLSPAWGFASGWNYWLNWALTVPTELTAVASFMAYWVSTDQFPSWAWSGVYLVPLALLNLTSVKYLGEAEFFMSLLKVISIVIFLIVGTCVWFGAGQGSTGPLWLQTGLLRLWEMMPQADS</sequence>
<evidence type="ECO:0000256" key="1">
    <source>
        <dbReference type="ARBA" id="ARBA00004141"/>
    </source>
</evidence>
<dbReference type="GO" id="GO:0016020">
    <property type="term" value="C:membrane"/>
    <property type="evidence" value="ECO:0007669"/>
    <property type="project" value="UniProtKB-SubCell"/>
</dbReference>
<gene>
    <name evidence="9" type="ORF">BCR33DRAFT_784291</name>
</gene>
<comment type="subcellular location">
    <subcellularLocation>
        <location evidence="1">Membrane</location>
        <topology evidence="1">Multi-pass membrane protein</topology>
    </subcellularLocation>
</comment>
<dbReference type="InterPro" id="IPR004841">
    <property type="entry name" value="AA-permease/SLC12A_dom"/>
</dbReference>
<keyword evidence="10" id="KW-1185">Reference proteome</keyword>
<dbReference type="EMBL" id="MCGO01000019">
    <property type="protein sequence ID" value="ORY45513.1"/>
    <property type="molecule type" value="Genomic_DNA"/>
</dbReference>